<dbReference type="AlphaFoldDB" id="A0ABD3PVS8"/>
<organism evidence="1 2">
    <name type="scientific">Cyclotella cryptica</name>
    <dbReference type="NCBI Taxonomy" id="29204"/>
    <lineage>
        <taxon>Eukaryota</taxon>
        <taxon>Sar</taxon>
        <taxon>Stramenopiles</taxon>
        <taxon>Ochrophyta</taxon>
        <taxon>Bacillariophyta</taxon>
        <taxon>Coscinodiscophyceae</taxon>
        <taxon>Thalassiosirophycidae</taxon>
        <taxon>Stephanodiscales</taxon>
        <taxon>Stephanodiscaceae</taxon>
        <taxon>Cyclotella</taxon>
    </lineage>
</organism>
<keyword evidence="2" id="KW-1185">Reference proteome</keyword>
<dbReference type="Proteomes" id="UP001516023">
    <property type="component" value="Unassembled WGS sequence"/>
</dbReference>
<reference evidence="1 2" key="1">
    <citation type="journal article" date="2020" name="G3 (Bethesda)">
        <title>Improved Reference Genome for Cyclotella cryptica CCMP332, a Model for Cell Wall Morphogenesis, Salinity Adaptation, and Lipid Production in Diatoms (Bacillariophyta).</title>
        <authorList>
            <person name="Roberts W.R."/>
            <person name="Downey K.M."/>
            <person name="Ruck E.C."/>
            <person name="Traller J.C."/>
            <person name="Alverson A.J."/>
        </authorList>
    </citation>
    <scope>NUCLEOTIDE SEQUENCE [LARGE SCALE GENOMIC DNA]</scope>
    <source>
        <strain evidence="1 2">CCMP332</strain>
    </source>
</reference>
<comment type="caution">
    <text evidence="1">The sequence shown here is derived from an EMBL/GenBank/DDBJ whole genome shotgun (WGS) entry which is preliminary data.</text>
</comment>
<sequence>KDGLSNIMGAMEPLLPMEPLLLVFQSQKICDHAPRHLMLMSIEYSVHDFYSMCRNLKRHRMNIFVDMGASLDKYHWLKFTNLCQMNSWTYTSSIENRLALQLRNMTGFWKLSTCLNSKIIDCKKNYNALVEELFQWKH</sequence>
<accession>A0ABD3PVS8</accession>
<proteinExistence type="predicted"/>
<evidence type="ECO:0000313" key="2">
    <source>
        <dbReference type="Proteomes" id="UP001516023"/>
    </source>
</evidence>
<gene>
    <name evidence="1" type="ORF">HJC23_007531</name>
</gene>
<protein>
    <submittedName>
        <fullName evidence="1">Uncharacterized protein</fullName>
    </submittedName>
</protein>
<evidence type="ECO:0000313" key="1">
    <source>
        <dbReference type="EMBL" id="KAL3791764.1"/>
    </source>
</evidence>
<dbReference type="EMBL" id="JABMIG020000110">
    <property type="protein sequence ID" value="KAL3791764.1"/>
    <property type="molecule type" value="Genomic_DNA"/>
</dbReference>
<feature type="non-terminal residue" evidence="1">
    <location>
        <position position="1"/>
    </location>
</feature>
<name>A0ABD3PVS8_9STRA</name>